<protein>
    <submittedName>
        <fullName evidence="7">CRP/FNR family transcriptional regulator</fullName>
    </submittedName>
</protein>
<keyword evidence="4" id="KW-0804">Transcription</keyword>
<dbReference type="GO" id="GO:0003700">
    <property type="term" value="F:DNA-binding transcription factor activity"/>
    <property type="evidence" value="ECO:0007669"/>
    <property type="project" value="TreeGrafter"/>
</dbReference>
<evidence type="ECO:0000256" key="4">
    <source>
        <dbReference type="ARBA" id="ARBA00023163"/>
    </source>
</evidence>
<evidence type="ECO:0000259" key="6">
    <source>
        <dbReference type="PROSITE" id="PS51063"/>
    </source>
</evidence>
<evidence type="ECO:0000313" key="7">
    <source>
        <dbReference type="EMBL" id="MBB6447010.1"/>
    </source>
</evidence>
<dbReference type="EMBL" id="JACHGK010000015">
    <property type="protein sequence ID" value="MBB6447010.1"/>
    <property type="molecule type" value="Genomic_DNA"/>
</dbReference>
<organism evidence="7 8">
    <name type="scientific">Bacillus benzoevorans</name>
    <dbReference type="NCBI Taxonomy" id="1456"/>
    <lineage>
        <taxon>Bacteria</taxon>
        <taxon>Bacillati</taxon>
        <taxon>Bacillota</taxon>
        <taxon>Bacilli</taxon>
        <taxon>Bacillales</taxon>
        <taxon>Bacillaceae</taxon>
        <taxon>Bacillus</taxon>
    </lineage>
</organism>
<gene>
    <name evidence="7" type="ORF">HNR53_003677</name>
</gene>
<dbReference type="Pfam" id="PF00027">
    <property type="entry name" value="cNMP_binding"/>
    <property type="match status" value="1"/>
</dbReference>
<proteinExistence type="predicted"/>
<dbReference type="InterPro" id="IPR036388">
    <property type="entry name" value="WH-like_DNA-bd_sf"/>
</dbReference>
<dbReference type="Proteomes" id="UP000531594">
    <property type="component" value="Unassembled WGS sequence"/>
</dbReference>
<dbReference type="InterPro" id="IPR050397">
    <property type="entry name" value="Env_Response_Regulators"/>
</dbReference>
<feature type="domain" description="HTH crp-type" evidence="6">
    <location>
        <begin position="146"/>
        <end position="211"/>
    </location>
</feature>
<dbReference type="AlphaFoldDB" id="A0A7X0LWX0"/>
<dbReference type="InterPro" id="IPR018490">
    <property type="entry name" value="cNMP-bd_dom_sf"/>
</dbReference>
<feature type="domain" description="Cyclic nucleotide-binding" evidence="5">
    <location>
        <begin position="26"/>
        <end position="115"/>
    </location>
</feature>
<dbReference type="PANTHER" id="PTHR24567">
    <property type="entry name" value="CRP FAMILY TRANSCRIPTIONAL REGULATORY PROTEIN"/>
    <property type="match status" value="1"/>
</dbReference>
<accession>A0A7X0LWX0</accession>
<dbReference type="PANTHER" id="PTHR24567:SF74">
    <property type="entry name" value="HTH-TYPE TRANSCRIPTIONAL REGULATOR ARCR"/>
    <property type="match status" value="1"/>
</dbReference>
<dbReference type="Pfam" id="PF13545">
    <property type="entry name" value="HTH_Crp_2"/>
    <property type="match status" value="1"/>
</dbReference>
<reference evidence="7 8" key="1">
    <citation type="submission" date="2020-08" db="EMBL/GenBank/DDBJ databases">
        <title>Genomic Encyclopedia of Type Strains, Phase IV (KMG-IV): sequencing the most valuable type-strain genomes for metagenomic binning, comparative biology and taxonomic classification.</title>
        <authorList>
            <person name="Goeker M."/>
        </authorList>
    </citation>
    <scope>NUCLEOTIDE SEQUENCE [LARGE SCALE GENOMIC DNA]</scope>
    <source>
        <strain evidence="7 8">DSM 5391</strain>
    </source>
</reference>
<dbReference type="PROSITE" id="PS50042">
    <property type="entry name" value="CNMP_BINDING_3"/>
    <property type="match status" value="1"/>
</dbReference>
<dbReference type="CDD" id="cd00038">
    <property type="entry name" value="CAP_ED"/>
    <property type="match status" value="1"/>
</dbReference>
<dbReference type="GO" id="GO:0003677">
    <property type="term" value="F:DNA binding"/>
    <property type="evidence" value="ECO:0007669"/>
    <property type="project" value="UniProtKB-KW"/>
</dbReference>
<name>A0A7X0LWX0_9BACI</name>
<keyword evidence="2" id="KW-0238">DNA-binding</keyword>
<dbReference type="Gene3D" id="1.10.10.10">
    <property type="entry name" value="Winged helix-like DNA-binding domain superfamily/Winged helix DNA-binding domain"/>
    <property type="match status" value="1"/>
</dbReference>
<evidence type="ECO:0000256" key="1">
    <source>
        <dbReference type="ARBA" id="ARBA00023015"/>
    </source>
</evidence>
<sequence length="224" mass="25221">MGIFTSHHSEDVFGFFADKHMESGGLVKKRIPKGTVIFDEGDECSGVAFILNGSIRVSKVGKNGREIILYRITRGDSCILTISSILSSLSYPATAMAEEDTEAIFLTSPQFKSMMSINIGLQQFVFKLLSSRLLDVMMLVDEIIFHKIDERVIEYLLKNTRDNGDTIKMTHEALAVQLGTAREVISRNLKGLEKDGTIHLLRGKIKVMDRIKLEEKLSEYRDDM</sequence>
<dbReference type="PROSITE" id="PS51063">
    <property type="entry name" value="HTH_CRP_2"/>
    <property type="match status" value="1"/>
</dbReference>
<dbReference type="SUPFAM" id="SSF51206">
    <property type="entry name" value="cAMP-binding domain-like"/>
    <property type="match status" value="1"/>
</dbReference>
<dbReference type="GO" id="GO:0005829">
    <property type="term" value="C:cytosol"/>
    <property type="evidence" value="ECO:0007669"/>
    <property type="project" value="TreeGrafter"/>
</dbReference>
<dbReference type="InterPro" id="IPR000595">
    <property type="entry name" value="cNMP-bd_dom"/>
</dbReference>
<keyword evidence="8" id="KW-1185">Reference proteome</keyword>
<dbReference type="InterPro" id="IPR014710">
    <property type="entry name" value="RmlC-like_jellyroll"/>
</dbReference>
<dbReference type="Gene3D" id="2.60.120.10">
    <property type="entry name" value="Jelly Rolls"/>
    <property type="match status" value="1"/>
</dbReference>
<evidence type="ECO:0000256" key="2">
    <source>
        <dbReference type="ARBA" id="ARBA00023125"/>
    </source>
</evidence>
<comment type="caution">
    <text evidence="7">The sequence shown here is derived from an EMBL/GenBank/DDBJ whole genome shotgun (WGS) entry which is preliminary data.</text>
</comment>
<keyword evidence="3" id="KW-0010">Activator</keyword>
<evidence type="ECO:0000259" key="5">
    <source>
        <dbReference type="PROSITE" id="PS50042"/>
    </source>
</evidence>
<dbReference type="SUPFAM" id="SSF46785">
    <property type="entry name" value="Winged helix' DNA-binding domain"/>
    <property type="match status" value="1"/>
</dbReference>
<dbReference type="InterPro" id="IPR036390">
    <property type="entry name" value="WH_DNA-bd_sf"/>
</dbReference>
<evidence type="ECO:0000313" key="8">
    <source>
        <dbReference type="Proteomes" id="UP000531594"/>
    </source>
</evidence>
<evidence type="ECO:0000256" key="3">
    <source>
        <dbReference type="ARBA" id="ARBA00023159"/>
    </source>
</evidence>
<keyword evidence="1" id="KW-0805">Transcription regulation</keyword>
<dbReference type="SMART" id="SM00100">
    <property type="entry name" value="cNMP"/>
    <property type="match status" value="1"/>
</dbReference>
<dbReference type="RefSeq" id="WP_184528534.1">
    <property type="nucleotide sequence ID" value="NZ_JACHGK010000015.1"/>
</dbReference>
<dbReference type="SMART" id="SM00419">
    <property type="entry name" value="HTH_CRP"/>
    <property type="match status" value="1"/>
</dbReference>
<dbReference type="InterPro" id="IPR012318">
    <property type="entry name" value="HTH_CRP"/>
</dbReference>